<sequence>MINSRQPHSATWLRCGFTLVELLVVIAIIGVLVSLLLPAVQQAREAARRIQCSNNAKQLGLAAQNFASASGKLPAAGHFDPPSEALYWSYGDWRVDLKSGTNQNWIYDLLPQMEQEAIHDAIDPTKHVTAAPDEVLQNPPATLLCPSGETLGRQFATSRGYGTRQTSIGKANYAAYASPFHIDSYYHTGPMALYGMSLRRIEDGTTFTLLLSEVRSRDLPADQRGAWLLPWSGASLLSMDFHPTYYGASQEKDSPGGYVYTPNANSLGLTQVPNGEWPDVLYECPNPAAAQFEGMPCNAQYYGYISAAPRSLHLNGVVTCFVDGHVEFLADDINEYAMLYMIGINDGEIIPPP</sequence>
<evidence type="ECO:0000256" key="1">
    <source>
        <dbReference type="SAM" id="Phobius"/>
    </source>
</evidence>
<keyword evidence="4" id="KW-1185">Reference proteome</keyword>
<keyword evidence="1" id="KW-1133">Transmembrane helix</keyword>
<reference evidence="3 4" key="1">
    <citation type="submission" date="2019-02" db="EMBL/GenBank/DDBJ databases">
        <title>Deep-cultivation of Planctomycetes and their phenomic and genomic characterization uncovers novel biology.</title>
        <authorList>
            <person name="Wiegand S."/>
            <person name="Jogler M."/>
            <person name="Boedeker C."/>
            <person name="Pinto D."/>
            <person name="Vollmers J."/>
            <person name="Rivas-Marin E."/>
            <person name="Kohn T."/>
            <person name="Peeters S.H."/>
            <person name="Heuer A."/>
            <person name="Rast P."/>
            <person name="Oberbeckmann S."/>
            <person name="Bunk B."/>
            <person name="Jeske O."/>
            <person name="Meyerdierks A."/>
            <person name="Storesund J.E."/>
            <person name="Kallscheuer N."/>
            <person name="Luecker S."/>
            <person name="Lage O.M."/>
            <person name="Pohl T."/>
            <person name="Merkel B.J."/>
            <person name="Hornburger P."/>
            <person name="Mueller R.-W."/>
            <person name="Bruemmer F."/>
            <person name="Labrenz M."/>
            <person name="Spormann A.M."/>
            <person name="Op den Camp H."/>
            <person name="Overmann J."/>
            <person name="Amann R."/>
            <person name="Jetten M.S.M."/>
            <person name="Mascher T."/>
            <person name="Medema M.H."/>
            <person name="Devos D.P."/>
            <person name="Kaster A.-K."/>
            <person name="Ovreas L."/>
            <person name="Rohde M."/>
            <person name="Galperin M.Y."/>
            <person name="Jogler C."/>
        </authorList>
    </citation>
    <scope>NUCLEOTIDE SEQUENCE [LARGE SCALE GENOMIC DNA]</scope>
    <source>
        <strain evidence="3 4">Pan181</strain>
    </source>
</reference>
<dbReference type="RefSeq" id="WP_145245141.1">
    <property type="nucleotide sequence ID" value="NZ_CP036278.1"/>
</dbReference>
<accession>A0A518AHB5</accession>
<evidence type="ECO:0000313" key="3">
    <source>
        <dbReference type="EMBL" id="QDU54121.1"/>
    </source>
</evidence>
<keyword evidence="1" id="KW-0812">Transmembrane</keyword>
<feature type="transmembrane region" description="Helical" evidence="1">
    <location>
        <begin position="12"/>
        <end position="37"/>
    </location>
</feature>
<evidence type="ECO:0000259" key="2">
    <source>
        <dbReference type="Pfam" id="PF07596"/>
    </source>
</evidence>
<dbReference type="NCBIfam" id="TIGR04294">
    <property type="entry name" value="pre_pil_HX9DG"/>
    <property type="match status" value="1"/>
</dbReference>
<evidence type="ECO:0000313" key="4">
    <source>
        <dbReference type="Proteomes" id="UP000315750"/>
    </source>
</evidence>
<dbReference type="Pfam" id="PF07963">
    <property type="entry name" value="N_methyl"/>
    <property type="match status" value="1"/>
</dbReference>
<name>A0A518AHB5_9BACT</name>
<dbReference type="NCBIfam" id="TIGR02532">
    <property type="entry name" value="IV_pilin_GFxxxE"/>
    <property type="match status" value="1"/>
</dbReference>
<keyword evidence="1" id="KW-0472">Membrane</keyword>
<dbReference type="Gene3D" id="3.30.700.10">
    <property type="entry name" value="Glycoprotein, Type 4 Pilin"/>
    <property type="match status" value="1"/>
</dbReference>
<feature type="domain" description="DUF1559" evidence="2">
    <location>
        <begin position="41"/>
        <end position="334"/>
    </location>
</feature>
<gene>
    <name evidence="3" type="ORF">Pan181_03010</name>
</gene>
<organism evidence="3 4">
    <name type="scientific">Aeoliella mucimassa</name>
    <dbReference type="NCBI Taxonomy" id="2527972"/>
    <lineage>
        <taxon>Bacteria</taxon>
        <taxon>Pseudomonadati</taxon>
        <taxon>Planctomycetota</taxon>
        <taxon>Planctomycetia</taxon>
        <taxon>Pirellulales</taxon>
        <taxon>Lacipirellulaceae</taxon>
        <taxon>Aeoliella</taxon>
    </lineage>
</organism>
<dbReference type="AlphaFoldDB" id="A0A518AHB5"/>
<dbReference type="EMBL" id="CP036278">
    <property type="protein sequence ID" value="QDU54121.1"/>
    <property type="molecule type" value="Genomic_DNA"/>
</dbReference>
<dbReference type="InterPro" id="IPR027558">
    <property type="entry name" value="Pre_pil_HX9DG_C"/>
</dbReference>
<dbReference type="SUPFAM" id="SSF54523">
    <property type="entry name" value="Pili subunits"/>
    <property type="match status" value="1"/>
</dbReference>
<dbReference type="InterPro" id="IPR045584">
    <property type="entry name" value="Pilin-like"/>
</dbReference>
<dbReference type="OrthoDB" id="251754at2"/>
<dbReference type="InterPro" id="IPR011453">
    <property type="entry name" value="DUF1559"/>
</dbReference>
<protein>
    <recommendedName>
        <fullName evidence="2">DUF1559 domain-containing protein</fullName>
    </recommendedName>
</protein>
<dbReference type="KEGG" id="amuc:Pan181_03010"/>
<proteinExistence type="predicted"/>
<dbReference type="InterPro" id="IPR012902">
    <property type="entry name" value="N_methyl_site"/>
</dbReference>
<dbReference type="Proteomes" id="UP000315750">
    <property type="component" value="Chromosome"/>
</dbReference>
<dbReference type="PANTHER" id="PTHR30093">
    <property type="entry name" value="GENERAL SECRETION PATHWAY PROTEIN G"/>
    <property type="match status" value="1"/>
</dbReference>
<dbReference type="PANTHER" id="PTHR30093:SF2">
    <property type="entry name" value="TYPE II SECRETION SYSTEM PROTEIN H"/>
    <property type="match status" value="1"/>
</dbReference>
<dbReference type="Pfam" id="PF07596">
    <property type="entry name" value="SBP_bac_10"/>
    <property type="match status" value="1"/>
</dbReference>